<protein>
    <submittedName>
        <fullName evidence="2">Uncharacterized protein</fullName>
    </submittedName>
</protein>
<evidence type="ECO:0000313" key="2">
    <source>
        <dbReference type="EMBL" id="KIM88800.1"/>
    </source>
</evidence>
<reference evidence="2 3" key="1">
    <citation type="submission" date="2014-04" db="EMBL/GenBank/DDBJ databases">
        <authorList>
            <consortium name="DOE Joint Genome Institute"/>
            <person name="Kuo A."/>
            <person name="Tarkka M."/>
            <person name="Buscot F."/>
            <person name="Kohler A."/>
            <person name="Nagy L.G."/>
            <person name="Floudas D."/>
            <person name="Copeland A."/>
            <person name="Barry K.W."/>
            <person name="Cichocki N."/>
            <person name="Veneault-Fourrey C."/>
            <person name="LaButti K."/>
            <person name="Lindquist E.A."/>
            <person name="Lipzen A."/>
            <person name="Lundell T."/>
            <person name="Morin E."/>
            <person name="Murat C."/>
            <person name="Sun H."/>
            <person name="Tunlid A."/>
            <person name="Henrissat B."/>
            <person name="Grigoriev I.V."/>
            <person name="Hibbett D.S."/>
            <person name="Martin F."/>
            <person name="Nordberg H.P."/>
            <person name="Cantor M.N."/>
            <person name="Hua S.X."/>
        </authorList>
    </citation>
    <scope>NUCLEOTIDE SEQUENCE [LARGE SCALE GENOMIC DNA]</scope>
    <source>
        <strain evidence="2 3">F 1598</strain>
    </source>
</reference>
<dbReference type="Proteomes" id="UP000054166">
    <property type="component" value="Unassembled WGS sequence"/>
</dbReference>
<feature type="transmembrane region" description="Helical" evidence="1">
    <location>
        <begin position="12"/>
        <end position="30"/>
    </location>
</feature>
<dbReference type="AlphaFoldDB" id="A0A0C3FX36"/>
<sequence>MGPDDDLSSLLPIFLILAVVLFSALGWCMLSSCLGRPVMSFFNVLWESTVNSASMTGRSARRPRELVDNEIWEMEYRGRAG</sequence>
<keyword evidence="1" id="KW-1133">Transmembrane helix</keyword>
<keyword evidence="1" id="KW-0812">Transmembrane</keyword>
<name>A0A0C3FX36_PILCF</name>
<keyword evidence="1" id="KW-0472">Membrane</keyword>
<keyword evidence="3" id="KW-1185">Reference proteome</keyword>
<dbReference type="InParanoid" id="A0A0C3FX36"/>
<evidence type="ECO:0000313" key="3">
    <source>
        <dbReference type="Proteomes" id="UP000054166"/>
    </source>
</evidence>
<gene>
    <name evidence="2" type="ORF">PILCRDRAFT_813780</name>
</gene>
<reference evidence="3" key="2">
    <citation type="submission" date="2015-01" db="EMBL/GenBank/DDBJ databases">
        <title>Evolutionary Origins and Diversification of the Mycorrhizal Mutualists.</title>
        <authorList>
            <consortium name="DOE Joint Genome Institute"/>
            <consortium name="Mycorrhizal Genomics Consortium"/>
            <person name="Kohler A."/>
            <person name="Kuo A."/>
            <person name="Nagy L.G."/>
            <person name="Floudas D."/>
            <person name="Copeland A."/>
            <person name="Barry K.W."/>
            <person name="Cichocki N."/>
            <person name="Veneault-Fourrey C."/>
            <person name="LaButti K."/>
            <person name="Lindquist E.A."/>
            <person name="Lipzen A."/>
            <person name="Lundell T."/>
            <person name="Morin E."/>
            <person name="Murat C."/>
            <person name="Riley R."/>
            <person name="Ohm R."/>
            <person name="Sun H."/>
            <person name="Tunlid A."/>
            <person name="Henrissat B."/>
            <person name="Grigoriev I.V."/>
            <person name="Hibbett D.S."/>
            <person name="Martin F."/>
        </authorList>
    </citation>
    <scope>NUCLEOTIDE SEQUENCE [LARGE SCALE GENOMIC DNA]</scope>
    <source>
        <strain evidence="3">F 1598</strain>
    </source>
</reference>
<dbReference type="EMBL" id="KN832976">
    <property type="protein sequence ID" value="KIM88800.1"/>
    <property type="molecule type" value="Genomic_DNA"/>
</dbReference>
<accession>A0A0C3FX36</accession>
<evidence type="ECO:0000256" key="1">
    <source>
        <dbReference type="SAM" id="Phobius"/>
    </source>
</evidence>
<dbReference type="OrthoDB" id="2747602at2759"/>
<proteinExistence type="predicted"/>
<organism evidence="2 3">
    <name type="scientific">Piloderma croceum (strain F 1598)</name>
    <dbReference type="NCBI Taxonomy" id="765440"/>
    <lineage>
        <taxon>Eukaryota</taxon>
        <taxon>Fungi</taxon>
        <taxon>Dikarya</taxon>
        <taxon>Basidiomycota</taxon>
        <taxon>Agaricomycotina</taxon>
        <taxon>Agaricomycetes</taxon>
        <taxon>Agaricomycetidae</taxon>
        <taxon>Atheliales</taxon>
        <taxon>Atheliaceae</taxon>
        <taxon>Piloderma</taxon>
    </lineage>
</organism>
<dbReference type="HOGENOM" id="CLU_188579_0_0_1"/>